<dbReference type="GO" id="GO:0080090">
    <property type="term" value="P:regulation of primary metabolic process"/>
    <property type="evidence" value="ECO:0007669"/>
    <property type="project" value="UniProtKB-ARBA"/>
</dbReference>
<evidence type="ECO:0000259" key="5">
    <source>
        <dbReference type="PROSITE" id="PS50600"/>
    </source>
</evidence>
<dbReference type="InterPro" id="IPR003653">
    <property type="entry name" value="Peptidase_C48_C"/>
</dbReference>
<dbReference type="GO" id="GO:0016929">
    <property type="term" value="F:deSUMOylase activity"/>
    <property type="evidence" value="ECO:0007669"/>
    <property type="project" value="TreeGrafter"/>
</dbReference>
<dbReference type="FunFam" id="3.40.395.10:FF:000001">
    <property type="entry name" value="Sentrin-specific protease 1"/>
    <property type="match status" value="1"/>
</dbReference>
<keyword evidence="7" id="KW-1185">Reference proteome</keyword>
<sequence length="517" mass="59729">MGILNVLWNITKWFTDKTGITRPKESLKRKNDECEIISNKKMRMEDSLVEVVEIGDESLTEGEEVEIIEPGPSDVPLRANPPLILDGRLNQNQIMSPIDLTESSDEENIIKVDGSSSLSNQLCLNGNASMNKNTSNSFEDKCTLTSSIKETRNLNLSMERRFSALKMNDSSVDENTNKILTKIIKHLILPKVETIETPISISRPMLNTQNKHDSNQFNLPQTSSKENSVIPELSFHTNRVIKHECFYDRILRKFKETQAAVALATPKVQHKSPDEILNEKLEIMHEQLNKIKLPIRSKDVFPGYSNDKIEFIKCEMRKPNGYITKGQNIKLSDLNTVFSSKAWLNDEVINHYMSMIVERDPDSLHMFNTFFYFKLSDQGYKSVSRWSRRKDIFKCKKIFIPIHLGNHWCLIYVDFAEKSIKYYDSLGGTNSKCLNIIFGYLKEEYENKKNEKFNCSGWNLVNIGDCPIQKNSYDCGVFTCINAEYLSRDAKLDFTQADMPKLRYRMCYEILNNKLCY</sequence>
<dbReference type="SUPFAM" id="SSF54001">
    <property type="entry name" value="Cysteine proteinases"/>
    <property type="match status" value="1"/>
</dbReference>
<dbReference type="PANTHER" id="PTHR12606">
    <property type="entry name" value="SENTRIN/SUMO-SPECIFIC PROTEASE"/>
    <property type="match status" value="1"/>
</dbReference>
<gene>
    <name evidence="6" type="ORF">CINCED_3A012254</name>
</gene>
<evidence type="ECO:0000256" key="3">
    <source>
        <dbReference type="ARBA" id="ARBA00022801"/>
    </source>
</evidence>
<dbReference type="InterPro" id="IPR038765">
    <property type="entry name" value="Papain-like_cys_pep_sf"/>
</dbReference>
<organism evidence="6 7">
    <name type="scientific">Cinara cedri</name>
    <dbReference type="NCBI Taxonomy" id="506608"/>
    <lineage>
        <taxon>Eukaryota</taxon>
        <taxon>Metazoa</taxon>
        <taxon>Ecdysozoa</taxon>
        <taxon>Arthropoda</taxon>
        <taxon>Hexapoda</taxon>
        <taxon>Insecta</taxon>
        <taxon>Pterygota</taxon>
        <taxon>Neoptera</taxon>
        <taxon>Paraneoptera</taxon>
        <taxon>Hemiptera</taxon>
        <taxon>Sternorrhyncha</taxon>
        <taxon>Aphidomorpha</taxon>
        <taxon>Aphidoidea</taxon>
        <taxon>Aphididae</taxon>
        <taxon>Lachninae</taxon>
        <taxon>Cinara</taxon>
    </lineage>
</organism>
<reference evidence="6 7" key="1">
    <citation type="submission" date="2019-08" db="EMBL/GenBank/DDBJ databases">
        <authorList>
            <person name="Alioto T."/>
            <person name="Alioto T."/>
            <person name="Gomez Garrido J."/>
        </authorList>
    </citation>
    <scope>NUCLEOTIDE SEQUENCE [LARGE SCALE GENOMIC DNA]</scope>
</reference>
<evidence type="ECO:0000313" key="6">
    <source>
        <dbReference type="EMBL" id="VVC42487.1"/>
    </source>
</evidence>
<dbReference type="GO" id="GO:0060255">
    <property type="term" value="P:regulation of macromolecule metabolic process"/>
    <property type="evidence" value="ECO:0007669"/>
    <property type="project" value="UniProtKB-ARBA"/>
</dbReference>
<dbReference type="EMBL" id="CABPRJ010001956">
    <property type="protein sequence ID" value="VVC42487.1"/>
    <property type="molecule type" value="Genomic_DNA"/>
</dbReference>
<evidence type="ECO:0000313" key="7">
    <source>
        <dbReference type="Proteomes" id="UP000325440"/>
    </source>
</evidence>
<dbReference type="GO" id="GO:0016926">
    <property type="term" value="P:protein desumoylation"/>
    <property type="evidence" value="ECO:0007669"/>
    <property type="project" value="TreeGrafter"/>
</dbReference>
<dbReference type="PANTHER" id="PTHR12606:SF10">
    <property type="entry name" value="SENTRIN-SPECIFIC PROTEASE 5"/>
    <property type="match status" value="1"/>
</dbReference>
<dbReference type="PROSITE" id="PS50600">
    <property type="entry name" value="ULP_PROTEASE"/>
    <property type="match status" value="1"/>
</dbReference>
<dbReference type="GO" id="GO:0006508">
    <property type="term" value="P:proteolysis"/>
    <property type="evidence" value="ECO:0007669"/>
    <property type="project" value="UniProtKB-KW"/>
</dbReference>
<accession>A0A5E4NFJ8</accession>
<feature type="domain" description="Ubiquitin-like protease family profile" evidence="5">
    <location>
        <begin position="327"/>
        <end position="486"/>
    </location>
</feature>
<dbReference type="OrthoDB" id="8188607at2759"/>
<keyword evidence="3" id="KW-0378">Hydrolase</keyword>
<comment type="similarity">
    <text evidence="1">Belongs to the peptidase C48 family.</text>
</comment>
<dbReference type="GO" id="GO:0005634">
    <property type="term" value="C:nucleus"/>
    <property type="evidence" value="ECO:0007669"/>
    <property type="project" value="TreeGrafter"/>
</dbReference>
<keyword evidence="2 6" id="KW-0645">Protease</keyword>
<dbReference type="AlphaFoldDB" id="A0A5E4NFJ8"/>
<evidence type="ECO:0000256" key="1">
    <source>
        <dbReference type="ARBA" id="ARBA00005234"/>
    </source>
</evidence>
<keyword evidence="4" id="KW-0788">Thiol protease</keyword>
<protein>
    <submittedName>
        <fullName evidence="6">Ulp1 protease family, C-terminal catalytic domain</fullName>
    </submittedName>
</protein>
<evidence type="ECO:0000256" key="2">
    <source>
        <dbReference type="ARBA" id="ARBA00022670"/>
    </source>
</evidence>
<dbReference type="Proteomes" id="UP000325440">
    <property type="component" value="Unassembled WGS sequence"/>
</dbReference>
<dbReference type="Gene3D" id="3.40.395.10">
    <property type="entry name" value="Adenoviral Proteinase, Chain A"/>
    <property type="match status" value="1"/>
</dbReference>
<evidence type="ECO:0000256" key="4">
    <source>
        <dbReference type="ARBA" id="ARBA00022807"/>
    </source>
</evidence>
<name>A0A5E4NFJ8_9HEMI</name>
<dbReference type="Pfam" id="PF02902">
    <property type="entry name" value="Peptidase_C48"/>
    <property type="match status" value="1"/>
</dbReference>
<proteinExistence type="inferred from homology"/>